<dbReference type="AlphaFoldDB" id="A0A550CXW2"/>
<accession>A0A550CXW2</accession>
<protein>
    <submittedName>
        <fullName evidence="1">Uncharacterized protein</fullName>
    </submittedName>
</protein>
<evidence type="ECO:0000313" key="2">
    <source>
        <dbReference type="Proteomes" id="UP000320762"/>
    </source>
</evidence>
<dbReference type="Proteomes" id="UP000320762">
    <property type="component" value="Unassembled WGS sequence"/>
</dbReference>
<sequence length="302" mass="33917">MNRRKSEAATNHVWNRLRRSWRGRASPILCCVARRRRSSTALKAGMTMLSRMRLLLCRTIAGLLRRHGEDISTRIVQLSVQRSPLSAQIRRVYIHLVIQMSLHHSILILKDRQAYIRLWDIPRRTPTSALTRQGVPQTTLMPPALSTFLRSVVQLIVLPPLVLTMGKPARYLRTIIMPVPMQARLVAPGQVTPPTDHLCPLAARTIPLRATNPLLRGLITRSTAEQHLATSEQAVRLRKPCHCTASERRPVWFAAWCGACLCTPPAGITWCDLGAEEPSTRPLKFLNCPQVGLEDLILTVNG</sequence>
<evidence type="ECO:0000313" key="1">
    <source>
        <dbReference type="EMBL" id="TRM69603.1"/>
    </source>
</evidence>
<name>A0A550CXW2_9AGAR</name>
<keyword evidence="2" id="KW-1185">Reference proteome</keyword>
<gene>
    <name evidence="1" type="ORF">BD626DRAFT_474684</name>
</gene>
<reference evidence="1 2" key="1">
    <citation type="journal article" date="2019" name="New Phytol.">
        <title>Comparative genomics reveals unique wood-decay strategies and fruiting body development in the Schizophyllaceae.</title>
        <authorList>
            <person name="Almasi E."/>
            <person name="Sahu N."/>
            <person name="Krizsan K."/>
            <person name="Balint B."/>
            <person name="Kovacs G.M."/>
            <person name="Kiss B."/>
            <person name="Cseklye J."/>
            <person name="Drula E."/>
            <person name="Henrissat B."/>
            <person name="Nagy I."/>
            <person name="Chovatia M."/>
            <person name="Adam C."/>
            <person name="LaButti K."/>
            <person name="Lipzen A."/>
            <person name="Riley R."/>
            <person name="Grigoriev I.V."/>
            <person name="Nagy L.G."/>
        </authorList>
    </citation>
    <scope>NUCLEOTIDE SEQUENCE [LARGE SCALE GENOMIC DNA]</scope>
    <source>
        <strain evidence="1 2">NL-1724</strain>
    </source>
</reference>
<comment type="caution">
    <text evidence="1">The sequence shown here is derived from an EMBL/GenBank/DDBJ whole genome shotgun (WGS) entry which is preliminary data.</text>
</comment>
<organism evidence="1 2">
    <name type="scientific">Schizophyllum amplum</name>
    <dbReference type="NCBI Taxonomy" id="97359"/>
    <lineage>
        <taxon>Eukaryota</taxon>
        <taxon>Fungi</taxon>
        <taxon>Dikarya</taxon>
        <taxon>Basidiomycota</taxon>
        <taxon>Agaricomycotina</taxon>
        <taxon>Agaricomycetes</taxon>
        <taxon>Agaricomycetidae</taxon>
        <taxon>Agaricales</taxon>
        <taxon>Schizophyllaceae</taxon>
        <taxon>Schizophyllum</taxon>
    </lineage>
</organism>
<proteinExistence type="predicted"/>
<dbReference type="EMBL" id="VDMD01000001">
    <property type="protein sequence ID" value="TRM69603.1"/>
    <property type="molecule type" value="Genomic_DNA"/>
</dbReference>